<protein>
    <recommendedName>
        <fullName evidence="1">PD-(D/E)XK endonuclease-like domain-containing protein</fullName>
    </recommendedName>
</protein>
<name>A0AA37CIM3_AQUAC</name>
<dbReference type="InterPro" id="IPR038726">
    <property type="entry name" value="PDDEXK_AddAB-type"/>
</dbReference>
<evidence type="ECO:0000313" key="3">
    <source>
        <dbReference type="EMBL" id="GIZ94963.1"/>
    </source>
</evidence>
<organism evidence="2 4">
    <name type="scientific">Aquipseudomonas alcaligenes</name>
    <name type="common">Pseudomonas alcaligenes</name>
    <dbReference type="NCBI Taxonomy" id="43263"/>
    <lineage>
        <taxon>Bacteria</taxon>
        <taxon>Pseudomonadati</taxon>
        <taxon>Pseudomonadota</taxon>
        <taxon>Gammaproteobacteria</taxon>
        <taxon>Pseudomonadales</taxon>
        <taxon>Pseudomonadaceae</taxon>
        <taxon>Aquipseudomonas</taxon>
    </lineage>
</organism>
<feature type="domain" description="PD-(D/E)XK endonuclease-like" evidence="1">
    <location>
        <begin position="171"/>
        <end position="416"/>
    </location>
</feature>
<proteinExistence type="predicted"/>
<evidence type="ECO:0000259" key="1">
    <source>
        <dbReference type="Pfam" id="PF12705"/>
    </source>
</evidence>
<dbReference type="Proteomes" id="UP000887228">
    <property type="component" value="Unassembled WGS sequence"/>
</dbReference>
<sequence length="443" mass="49039">MDTRQFQPRISHVAPVSILGYEDAIGLHFDAVWVLGAANTVLPARMEPSPFIPVELQVEAGILEASSEGALEHAQAVTGALLSISDTITVSCAHHNEKGSAIGASELFGRWPEPTDRPLSKGEFLDRLLGGLDRTDFVQEEVPAVSADELTTLKGGVQIFKDFAEEPFFSFARNRLGATPFPEPVVGLDPRIQGTMVHLVLELFWREVRTSWNLKALGQEELFALVASKVAEASEKLLNKLSWRYGQRLIVLEQRRLASLSIEWLELEKSRSLEFEVIAFEEPFDITIGEVSLTVKMDRRDRVYLDSDRTVYREIVHDYKTGSSMRMTSLNATSLTEPQLPIYATQPDYEAKGLKPISGISLAQVNLKSLGFHVRSDFAGALLPGEKTGSDAVDSEEKWAAQCEAWDKQLNQMSEQFMAGVAVLALAGKALPMGYEYLAPLTR</sequence>
<reference evidence="2 5" key="1">
    <citation type="submission" date="2021-07" db="EMBL/GenBank/DDBJ databases">
        <title>Whole genome sequencing of carbapenem-resistant Pseudomonas spp. isolated in Japan.</title>
        <authorList>
            <person name="Suzuki M."/>
            <person name="Maehana S."/>
            <person name="Kitasato H."/>
        </authorList>
    </citation>
    <scope>NUCLEOTIDE SEQUENCE</scope>
    <source>
        <strain evidence="2">KAM435</strain>
        <strain evidence="3 5">KAM436</strain>
    </source>
</reference>
<dbReference type="AlphaFoldDB" id="A0AA37CIM3"/>
<dbReference type="Proteomes" id="UP000887212">
    <property type="component" value="Unassembled WGS sequence"/>
</dbReference>
<evidence type="ECO:0000313" key="4">
    <source>
        <dbReference type="Proteomes" id="UP000887212"/>
    </source>
</evidence>
<accession>A0AA37CIM3</accession>
<dbReference type="RefSeq" id="WP_239068302.1">
    <property type="nucleotide sequence ID" value="NZ_AP024354.1"/>
</dbReference>
<comment type="caution">
    <text evidence="2">The sequence shown here is derived from an EMBL/GenBank/DDBJ whole genome shotgun (WGS) entry which is preliminary data.</text>
</comment>
<gene>
    <name evidence="2" type="ORF">KAM435_39190</name>
    <name evidence="3" type="ORF">KAM436_39310</name>
</gene>
<evidence type="ECO:0000313" key="5">
    <source>
        <dbReference type="Proteomes" id="UP000887228"/>
    </source>
</evidence>
<dbReference type="EMBL" id="BPMS01000028">
    <property type="protein sequence ID" value="GIZ90592.1"/>
    <property type="molecule type" value="Genomic_DNA"/>
</dbReference>
<dbReference type="EMBL" id="BPMT01000026">
    <property type="protein sequence ID" value="GIZ94963.1"/>
    <property type="molecule type" value="Genomic_DNA"/>
</dbReference>
<evidence type="ECO:0000313" key="2">
    <source>
        <dbReference type="EMBL" id="GIZ90592.1"/>
    </source>
</evidence>
<dbReference type="Pfam" id="PF12705">
    <property type="entry name" value="PDDEXK_1"/>
    <property type="match status" value="1"/>
</dbReference>